<name>A0A0D6N5I9_9PROT</name>
<evidence type="ECO:0000259" key="3">
    <source>
        <dbReference type="Pfam" id="PF08241"/>
    </source>
</evidence>
<dbReference type="RefSeq" id="WP_048839318.1">
    <property type="nucleotide sequence ID" value="NZ_BAMV01000018.1"/>
</dbReference>
<evidence type="ECO:0000313" key="6">
    <source>
        <dbReference type="Proteomes" id="UP000032671"/>
    </source>
</evidence>
<dbReference type="EMBL" id="BAMV01000018">
    <property type="protein sequence ID" value="GAN61277.1"/>
    <property type="molecule type" value="Genomic_DNA"/>
</dbReference>
<evidence type="ECO:0000313" key="4">
    <source>
        <dbReference type="EMBL" id="GAN61277.1"/>
    </source>
</evidence>
<evidence type="ECO:0000313" key="5">
    <source>
        <dbReference type="EMBL" id="GEL57829.1"/>
    </source>
</evidence>
<evidence type="ECO:0000256" key="1">
    <source>
        <dbReference type="ARBA" id="ARBA00022603"/>
    </source>
</evidence>
<reference evidence="5 7" key="2">
    <citation type="submission" date="2019-07" db="EMBL/GenBank/DDBJ databases">
        <title>Whole genome shotgun sequence of Acetobacter cibinongensis NBRC 16605.</title>
        <authorList>
            <person name="Hosoyama A."/>
            <person name="Uohara A."/>
            <person name="Ohji S."/>
            <person name="Ichikawa N."/>
        </authorList>
    </citation>
    <scope>NUCLEOTIDE SEQUENCE [LARGE SCALE GENOMIC DNA]</scope>
    <source>
        <strain evidence="5 7">NBRC 16605</strain>
    </source>
</reference>
<keyword evidence="1 4" id="KW-0489">Methyltransferase</keyword>
<evidence type="ECO:0000256" key="2">
    <source>
        <dbReference type="ARBA" id="ARBA00022679"/>
    </source>
</evidence>
<dbReference type="InterPro" id="IPR029063">
    <property type="entry name" value="SAM-dependent_MTases_sf"/>
</dbReference>
<dbReference type="EMBL" id="BJVU01000001">
    <property type="protein sequence ID" value="GEL57829.1"/>
    <property type="molecule type" value="Genomic_DNA"/>
</dbReference>
<evidence type="ECO:0000313" key="7">
    <source>
        <dbReference type="Proteomes" id="UP000321891"/>
    </source>
</evidence>
<sequence>MDAPIIFDRAAVRQHRNRAAYTQHKVAPIFEAAADILMERLADVTRTFDTALDIGGRGFVAPRLLDRGIDVVQCESAFSLARKTHFFNIETVCADEEFLPFAPHSFDLVVANLSLHWVNDLPGTFAQIRQILKPDGLFLAALPILPTLRTLKQALEMAELALSDGLSPRVSPLPTLPSCAGLLQRAGFALPVVDAEVLPLRYTSLAGLLQDLRAAGETNALALRSHTPPPRMLFPAAGAEIRTASDGSFTMPLQMAILTAWAPDKTQPQPLQPGAFTQSLASTLTNLPDPE</sequence>
<dbReference type="PANTHER" id="PTHR13090">
    <property type="entry name" value="ARGININE-HYDROXYLASE NDUFAF5, MITOCHONDRIAL"/>
    <property type="match status" value="1"/>
</dbReference>
<dbReference type="STRING" id="1231339.Abci_018_147"/>
<keyword evidence="2 4" id="KW-0808">Transferase</keyword>
<accession>A0A0D6N5I9</accession>
<reference evidence="4 6" key="1">
    <citation type="submission" date="2012-11" db="EMBL/GenBank/DDBJ databases">
        <title>Whole genome sequence of Acetobacter cibinongensis 4H-1.</title>
        <authorList>
            <person name="Azuma Y."/>
            <person name="Higashiura N."/>
            <person name="Hirakawa H."/>
            <person name="Matsushita K."/>
        </authorList>
    </citation>
    <scope>NUCLEOTIDE SEQUENCE [LARGE SCALE GENOMIC DNA]</scope>
    <source>
        <strain evidence="4 6">4H-1</strain>
    </source>
</reference>
<dbReference type="InterPro" id="IPR050602">
    <property type="entry name" value="Malonyl-ACP_OMT"/>
</dbReference>
<proteinExistence type="predicted"/>
<dbReference type="Pfam" id="PF08241">
    <property type="entry name" value="Methyltransf_11"/>
    <property type="match status" value="1"/>
</dbReference>
<organism evidence="4 6">
    <name type="scientific">Acetobacter cibinongensis</name>
    <dbReference type="NCBI Taxonomy" id="146475"/>
    <lineage>
        <taxon>Bacteria</taxon>
        <taxon>Pseudomonadati</taxon>
        <taxon>Pseudomonadota</taxon>
        <taxon>Alphaproteobacteria</taxon>
        <taxon>Acetobacterales</taxon>
        <taxon>Acetobacteraceae</taxon>
        <taxon>Acetobacter</taxon>
    </lineage>
</organism>
<feature type="domain" description="Methyltransferase type 11" evidence="3">
    <location>
        <begin position="52"/>
        <end position="139"/>
    </location>
</feature>
<accession>A0A6N3SMW4</accession>
<dbReference type="Proteomes" id="UP000321891">
    <property type="component" value="Unassembled WGS sequence"/>
</dbReference>
<dbReference type="GO" id="GO:0008757">
    <property type="term" value="F:S-adenosylmethionine-dependent methyltransferase activity"/>
    <property type="evidence" value="ECO:0007669"/>
    <property type="project" value="InterPro"/>
</dbReference>
<dbReference type="Gene3D" id="3.40.50.150">
    <property type="entry name" value="Vaccinia Virus protein VP39"/>
    <property type="match status" value="1"/>
</dbReference>
<dbReference type="CDD" id="cd02440">
    <property type="entry name" value="AdoMet_MTases"/>
    <property type="match status" value="1"/>
</dbReference>
<dbReference type="GO" id="GO:0032259">
    <property type="term" value="P:methylation"/>
    <property type="evidence" value="ECO:0007669"/>
    <property type="project" value="UniProtKB-KW"/>
</dbReference>
<dbReference type="Proteomes" id="UP000032671">
    <property type="component" value="Unassembled WGS sequence"/>
</dbReference>
<dbReference type="AlphaFoldDB" id="A0A0D6N5I9"/>
<dbReference type="SUPFAM" id="SSF53335">
    <property type="entry name" value="S-adenosyl-L-methionine-dependent methyltransferases"/>
    <property type="match status" value="1"/>
</dbReference>
<gene>
    <name evidence="4" type="ORF">Abci_018_147</name>
    <name evidence="5" type="ORF">ACI01nite_04310</name>
</gene>
<dbReference type="InterPro" id="IPR013216">
    <property type="entry name" value="Methyltransf_11"/>
</dbReference>
<protein>
    <submittedName>
        <fullName evidence="4 5">Methyltransferase</fullName>
    </submittedName>
</protein>
<comment type="caution">
    <text evidence="4">The sequence shown here is derived from an EMBL/GenBank/DDBJ whole genome shotgun (WGS) entry which is preliminary data.</text>
</comment>
<keyword evidence="7" id="KW-1185">Reference proteome</keyword>
<dbReference type="PANTHER" id="PTHR13090:SF1">
    <property type="entry name" value="ARGININE-HYDROXYLASE NDUFAF5, MITOCHONDRIAL"/>
    <property type="match status" value="1"/>
</dbReference>